<accession>A0A062V0W8</accession>
<proteinExistence type="predicted"/>
<name>A0A062V0W8_9EURY</name>
<gene>
    <name evidence="1" type="ORF">ANME2D_03046</name>
</gene>
<dbReference type="EMBL" id="JMIY01000007">
    <property type="protein sequence ID" value="KCZ71017.1"/>
    <property type="molecule type" value="Genomic_DNA"/>
</dbReference>
<evidence type="ECO:0000313" key="1">
    <source>
        <dbReference type="EMBL" id="KCZ71017.1"/>
    </source>
</evidence>
<dbReference type="AlphaFoldDB" id="A0A062V0W8"/>
<comment type="caution">
    <text evidence="1">The sequence shown here is derived from an EMBL/GenBank/DDBJ whole genome shotgun (WGS) entry which is preliminary data.</text>
</comment>
<sequence>MKEDIVLRGIGKADNDLKAVKYLLAMEDAPLDVLSFTRVGYEKIK</sequence>
<organism evidence="1 2">
    <name type="scientific">Candidatus Methanoperedens nitratireducens</name>
    <dbReference type="NCBI Taxonomy" id="1392998"/>
    <lineage>
        <taxon>Archaea</taxon>
        <taxon>Methanobacteriati</taxon>
        <taxon>Methanobacteriota</taxon>
        <taxon>Stenosarchaea group</taxon>
        <taxon>Methanomicrobia</taxon>
        <taxon>Methanosarcinales</taxon>
        <taxon>ANME-2 cluster</taxon>
        <taxon>Candidatus Methanoperedentaceae</taxon>
        <taxon>Candidatus Methanoperedens</taxon>
    </lineage>
</organism>
<evidence type="ECO:0000313" key="2">
    <source>
        <dbReference type="Proteomes" id="UP000027153"/>
    </source>
</evidence>
<dbReference type="Proteomes" id="UP000027153">
    <property type="component" value="Unassembled WGS sequence"/>
</dbReference>
<protein>
    <submittedName>
        <fullName evidence="1">Uncharacterized protein</fullName>
    </submittedName>
</protein>
<reference evidence="1 2" key="1">
    <citation type="journal article" date="2013" name="Nature">
        <title>Anaerobic oxidation of methane coupled to nitrate reduction in a novel archaeal lineage.</title>
        <authorList>
            <person name="Haroon M.F."/>
            <person name="Hu S."/>
            <person name="Shi Y."/>
            <person name="Imelfort M."/>
            <person name="Keller J."/>
            <person name="Hugenholtz P."/>
            <person name="Yuan Z."/>
            <person name="Tyson G.W."/>
        </authorList>
    </citation>
    <scope>NUCLEOTIDE SEQUENCE [LARGE SCALE GENOMIC DNA]</scope>
    <source>
        <strain evidence="1 2">ANME-2d</strain>
    </source>
</reference>
<keyword evidence="2" id="KW-1185">Reference proteome</keyword>
<dbReference type="RefSeq" id="WP_157834151.1">
    <property type="nucleotide sequence ID" value="NZ_JMIY01000007.1"/>
</dbReference>